<evidence type="ECO:0000313" key="3">
    <source>
        <dbReference type="Proteomes" id="UP000887229"/>
    </source>
</evidence>
<protein>
    <submittedName>
        <fullName evidence="2">Uncharacterized protein</fullName>
    </submittedName>
</protein>
<feature type="compositionally biased region" description="Basic residues" evidence="1">
    <location>
        <begin position="284"/>
        <end position="295"/>
    </location>
</feature>
<comment type="caution">
    <text evidence="2">The sequence shown here is derived from an EMBL/GenBank/DDBJ whole genome shotgun (WGS) entry which is preliminary data.</text>
</comment>
<feature type="compositionally biased region" description="Low complexity" evidence="1">
    <location>
        <begin position="255"/>
        <end position="267"/>
    </location>
</feature>
<proteinExistence type="predicted"/>
<accession>A0A9P7ZD92</accession>
<dbReference type="EMBL" id="MU251302">
    <property type="protein sequence ID" value="KAG9249557.1"/>
    <property type="molecule type" value="Genomic_DNA"/>
</dbReference>
<dbReference type="RefSeq" id="XP_046113481.1">
    <property type="nucleotide sequence ID" value="XM_046262563.1"/>
</dbReference>
<keyword evidence="3" id="KW-1185">Reference proteome</keyword>
<dbReference type="AlphaFoldDB" id="A0A9P7ZD92"/>
<sequence length="485" mass="55014">MAKPEGPSLSQLWFWNITPLQSTHPTNLRDGSFFQMLKDRPVRLRDPQLPSNFTLPFNQSRSSSSTKYKKTVIPILGHIFAIIKLRGLEKLEHMWGEDEPEDQELSTAREETDWEAEIPKLRGPPKYGAEFIESLWKLASHSYMEQLAHDPTVPEPKTAEALFFEYILQKDENIGNNACLKFVVDKGAVLAAIRQLDGLKSNADTSPSGKETRGRSPPEIPNATDDSPGTTRSRNTSNKRRRLNRSVKVQSSIETPNTPSSSQQTSSRAPTERPSSRASSVQPSRKKEHKKPRRSHPAEIVDLTILSPEPETQSPGRAAETSKSYGPSSGSISATDKSFRKYMLRKIDHTSAQVQYEMDVIRLDNSRRAFEQSPIRAYDDLPIMSLPQRAELKGKMNDLKRMRSLYCQVEEFDPRLNKGDLDRMLDNIVDAVNLQRAKADTRRNETMEHLKEMDELGKKRKASAEKVERTLKRLKECEFPEAGAT</sequence>
<evidence type="ECO:0000313" key="2">
    <source>
        <dbReference type="EMBL" id="KAG9249557.1"/>
    </source>
</evidence>
<feature type="compositionally biased region" description="Low complexity" evidence="1">
    <location>
        <begin position="322"/>
        <end position="333"/>
    </location>
</feature>
<name>A0A9P7ZD92_9HYPO</name>
<gene>
    <name evidence="2" type="ORF">F5Z01DRAFT_641095</name>
</gene>
<dbReference type="Proteomes" id="UP000887229">
    <property type="component" value="Unassembled WGS sequence"/>
</dbReference>
<dbReference type="GeneID" id="70293466"/>
<evidence type="ECO:0000256" key="1">
    <source>
        <dbReference type="SAM" id="MobiDB-lite"/>
    </source>
</evidence>
<organism evidence="2 3">
    <name type="scientific">Emericellopsis atlantica</name>
    <dbReference type="NCBI Taxonomy" id="2614577"/>
    <lineage>
        <taxon>Eukaryota</taxon>
        <taxon>Fungi</taxon>
        <taxon>Dikarya</taxon>
        <taxon>Ascomycota</taxon>
        <taxon>Pezizomycotina</taxon>
        <taxon>Sordariomycetes</taxon>
        <taxon>Hypocreomycetidae</taxon>
        <taxon>Hypocreales</taxon>
        <taxon>Bionectriaceae</taxon>
        <taxon>Emericellopsis</taxon>
    </lineage>
</organism>
<reference evidence="2" key="1">
    <citation type="journal article" date="2021" name="IMA Fungus">
        <title>Genomic characterization of three marine fungi, including Emericellopsis atlantica sp. nov. with signatures of a generalist lifestyle and marine biomass degradation.</title>
        <authorList>
            <person name="Hagestad O.C."/>
            <person name="Hou L."/>
            <person name="Andersen J.H."/>
            <person name="Hansen E.H."/>
            <person name="Altermark B."/>
            <person name="Li C."/>
            <person name="Kuhnert E."/>
            <person name="Cox R.J."/>
            <person name="Crous P.W."/>
            <person name="Spatafora J.W."/>
            <person name="Lail K."/>
            <person name="Amirebrahimi M."/>
            <person name="Lipzen A."/>
            <person name="Pangilinan J."/>
            <person name="Andreopoulos W."/>
            <person name="Hayes R.D."/>
            <person name="Ng V."/>
            <person name="Grigoriev I.V."/>
            <person name="Jackson S.A."/>
            <person name="Sutton T.D.S."/>
            <person name="Dobson A.D.W."/>
            <person name="Rama T."/>
        </authorList>
    </citation>
    <scope>NUCLEOTIDE SEQUENCE</scope>
    <source>
        <strain evidence="2">TS7</strain>
    </source>
</reference>
<feature type="region of interest" description="Disordered" evidence="1">
    <location>
        <begin position="200"/>
        <end position="334"/>
    </location>
</feature>